<proteinExistence type="inferred from homology"/>
<evidence type="ECO:0000256" key="3">
    <source>
        <dbReference type="ARBA" id="ARBA00022649"/>
    </source>
</evidence>
<evidence type="ECO:0000256" key="9">
    <source>
        <dbReference type="ARBA" id="ARBA00079979"/>
    </source>
</evidence>
<evidence type="ECO:0000256" key="1">
    <source>
        <dbReference type="ARBA" id="ARBA00008172"/>
    </source>
</evidence>
<dbReference type="PANTHER" id="PTHR38039">
    <property type="entry name" value="TOXIN YOEB"/>
    <property type="match status" value="1"/>
</dbReference>
<dbReference type="EMBL" id="CP003390">
    <property type="protein sequence ID" value="AFI83642.1"/>
    <property type="molecule type" value="Genomic_DNA"/>
</dbReference>
<dbReference type="GO" id="GO:0045892">
    <property type="term" value="P:negative regulation of DNA-templated transcription"/>
    <property type="evidence" value="ECO:0007669"/>
    <property type="project" value="TreeGrafter"/>
</dbReference>
<dbReference type="RefSeq" id="WP_014706017.1">
    <property type="nucleotide sequence ID" value="NC_017857.3"/>
</dbReference>
<dbReference type="Proteomes" id="UP000009144">
    <property type="component" value="Chromosome"/>
</dbReference>
<dbReference type="AlphaFoldDB" id="I1XGX3"/>
<keyword evidence="12" id="KW-1185">Reference proteome</keyword>
<keyword evidence="4" id="KW-0540">Nuclease</keyword>
<evidence type="ECO:0000256" key="7">
    <source>
        <dbReference type="ARBA" id="ARBA00022884"/>
    </source>
</evidence>
<dbReference type="STRING" id="754476.Q7A_797"/>
<dbReference type="eggNOG" id="COG4115">
    <property type="taxonomic scope" value="Bacteria"/>
</dbReference>
<dbReference type="Pfam" id="PF06769">
    <property type="entry name" value="YoeB_toxin"/>
    <property type="match status" value="1"/>
</dbReference>
<reference evidence="11 12" key="2">
    <citation type="journal article" date="2013" name="Int. J. Syst. Evol. Microbiol.">
        <title>Methylophaga nitratireducenticrescens sp. nov. and Methylophaga frappieri sp. nov., isolated from the biofilm of the methanol-fed denitrification system treating the seawater at the Montreal Biodome.</title>
        <authorList>
            <person name="Villeneuve C."/>
            <person name="Martineau C."/>
            <person name="Mauffrey F."/>
            <person name="Villemur R."/>
        </authorList>
    </citation>
    <scope>NUCLEOTIDE SEQUENCE [LARGE SCALE GENOMIC DNA]</scope>
    <source>
        <strain evidence="11 12">JAM1</strain>
    </source>
</reference>
<comment type="similarity">
    <text evidence="1">Belongs to the YoeB family.</text>
</comment>
<dbReference type="GO" id="GO:0006401">
    <property type="term" value="P:RNA catabolic process"/>
    <property type="evidence" value="ECO:0007669"/>
    <property type="project" value="InterPro"/>
</dbReference>
<organism evidence="11 12">
    <name type="scientific">Methylophaga nitratireducenticrescens</name>
    <dbReference type="NCBI Taxonomy" id="754476"/>
    <lineage>
        <taxon>Bacteria</taxon>
        <taxon>Pseudomonadati</taxon>
        <taxon>Pseudomonadota</taxon>
        <taxon>Gammaproteobacteria</taxon>
        <taxon>Thiotrichales</taxon>
        <taxon>Piscirickettsiaceae</taxon>
        <taxon>Methylophaga</taxon>
    </lineage>
</organism>
<keyword evidence="6" id="KW-0378">Hydrolase</keyword>
<keyword evidence="7" id="KW-0694">RNA-binding</keyword>
<reference evidence="11 12" key="1">
    <citation type="journal article" date="2012" name="J. Bacteriol.">
        <title>Complete genome sequences of Methylophaga sp. strain JAM1 and Methylophaga sp. strain JAM7.</title>
        <authorList>
            <person name="Villeneuve C."/>
            <person name="Martineau C."/>
            <person name="Mauffrey F."/>
            <person name="Villemur R."/>
        </authorList>
    </citation>
    <scope>NUCLEOTIDE SEQUENCE [LARGE SCALE GENOMIC DNA]</scope>
    <source>
        <strain evidence="11 12">JAM1</strain>
    </source>
</reference>
<dbReference type="GO" id="GO:0016787">
    <property type="term" value="F:hydrolase activity"/>
    <property type="evidence" value="ECO:0007669"/>
    <property type="project" value="UniProtKB-KW"/>
</dbReference>
<gene>
    <name evidence="11" type="ordered locus">Q7A_797</name>
</gene>
<accession>I1XGX3</accession>
<dbReference type="GO" id="GO:0004519">
    <property type="term" value="F:endonuclease activity"/>
    <property type="evidence" value="ECO:0007669"/>
    <property type="project" value="UniProtKB-KW"/>
</dbReference>
<name>I1XGX3_METNJ</name>
<evidence type="ECO:0000313" key="11">
    <source>
        <dbReference type="EMBL" id="AFI83642.1"/>
    </source>
</evidence>
<dbReference type="OrthoDB" id="9801102at2"/>
<evidence type="ECO:0000256" key="2">
    <source>
        <dbReference type="ARBA" id="ARBA00017742"/>
    </source>
</evidence>
<keyword evidence="5" id="KW-0255">Endonuclease</keyword>
<dbReference type="InterPro" id="IPR009614">
    <property type="entry name" value="YoeB_toxin"/>
</dbReference>
<dbReference type="SUPFAM" id="SSF143011">
    <property type="entry name" value="RelE-like"/>
    <property type="match status" value="1"/>
</dbReference>
<dbReference type="FunFam" id="3.30.2310.20:FF:000001">
    <property type="entry name" value="Addiction module toxin, Txe/YoeB family"/>
    <property type="match status" value="1"/>
</dbReference>
<evidence type="ECO:0000256" key="8">
    <source>
        <dbReference type="ARBA" id="ARBA00030388"/>
    </source>
</evidence>
<evidence type="ECO:0000256" key="5">
    <source>
        <dbReference type="ARBA" id="ARBA00022759"/>
    </source>
</evidence>
<dbReference type="PANTHER" id="PTHR38039:SF1">
    <property type="entry name" value="TOXIN YOEB"/>
    <property type="match status" value="1"/>
</dbReference>
<dbReference type="Gene3D" id="3.30.2310.20">
    <property type="entry name" value="RelE-like"/>
    <property type="match status" value="1"/>
</dbReference>
<dbReference type="HOGENOM" id="CLU_169492_2_2_6"/>
<evidence type="ECO:0000256" key="10">
    <source>
        <dbReference type="ARBA" id="ARBA00080029"/>
    </source>
</evidence>
<sequence length="87" mass="10409">MTKRLLSWTDEAWKDYLYWQGQDKKTLRRINKLITDVQRSPFEGIGKPEALKENLSGFWSRRIDDTHRLVYAVEDSAITIVSCRYHY</sequence>
<dbReference type="InterPro" id="IPR035093">
    <property type="entry name" value="RelE/ParE_toxin_dom_sf"/>
</dbReference>
<protein>
    <recommendedName>
        <fullName evidence="2">Toxin YoeB</fullName>
    </recommendedName>
    <alternativeName>
        <fullName evidence="10">Putative endoribonuclease YoeB</fullName>
    </alternativeName>
    <alternativeName>
        <fullName evidence="8 9">Putative mRNA interferase YoeB</fullName>
    </alternativeName>
</protein>
<dbReference type="NCBIfam" id="TIGR02116">
    <property type="entry name" value="toxin_Txe_YoeB"/>
    <property type="match status" value="1"/>
</dbReference>
<dbReference type="PATRIC" id="fig|754476.3.peg.786"/>
<evidence type="ECO:0000313" key="12">
    <source>
        <dbReference type="Proteomes" id="UP000009144"/>
    </source>
</evidence>
<evidence type="ECO:0000256" key="4">
    <source>
        <dbReference type="ARBA" id="ARBA00022722"/>
    </source>
</evidence>
<dbReference type="KEGG" id="mej:Q7A_797"/>
<keyword evidence="3" id="KW-1277">Toxin-antitoxin system</keyword>
<dbReference type="GO" id="GO:0003723">
    <property type="term" value="F:RNA binding"/>
    <property type="evidence" value="ECO:0007669"/>
    <property type="project" value="UniProtKB-KW"/>
</dbReference>
<evidence type="ECO:0000256" key="6">
    <source>
        <dbReference type="ARBA" id="ARBA00022801"/>
    </source>
</evidence>